<evidence type="ECO:0000256" key="1">
    <source>
        <dbReference type="SAM" id="Phobius"/>
    </source>
</evidence>
<dbReference type="STRING" id="1921803.NIES593_00560"/>
<feature type="transmembrane region" description="Helical" evidence="1">
    <location>
        <begin position="67"/>
        <end position="84"/>
    </location>
</feature>
<dbReference type="InterPro" id="IPR026898">
    <property type="entry name" value="PrsW"/>
</dbReference>
<evidence type="ECO:0000313" key="3">
    <source>
        <dbReference type="Proteomes" id="UP000186868"/>
    </source>
</evidence>
<keyword evidence="2" id="KW-0378">Hydrolase</keyword>
<dbReference type="EMBL" id="MRCB01000001">
    <property type="protein sequence ID" value="OKH26591.1"/>
    <property type="molecule type" value="Genomic_DNA"/>
</dbReference>
<feature type="transmembrane region" description="Helical" evidence="1">
    <location>
        <begin position="171"/>
        <end position="190"/>
    </location>
</feature>
<protein>
    <submittedName>
        <fullName evidence="2">Protease PrsW</fullName>
    </submittedName>
</protein>
<keyword evidence="1" id="KW-1133">Transmembrane helix</keyword>
<reference evidence="2 3" key="1">
    <citation type="submission" date="2016-11" db="EMBL/GenBank/DDBJ databases">
        <title>Draft Genome Sequences of Nine Cyanobacterial Strains from Diverse Habitats.</title>
        <authorList>
            <person name="Zhu T."/>
            <person name="Hou S."/>
            <person name="Lu X."/>
            <person name="Hess W.R."/>
        </authorList>
    </citation>
    <scope>NUCLEOTIDE SEQUENCE [LARGE SCALE GENOMIC DNA]</scope>
    <source>
        <strain evidence="2 3">NIES-593</strain>
    </source>
</reference>
<dbReference type="GO" id="GO:0006508">
    <property type="term" value="P:proteolysis"/>
    <property type="evidence" value="ECO:0007669"/>
    <property type="project" value="UniProtKB-KW"/>
</dbReference>
<dbReference type="GO" id="GO:0008233">
    <property type="term" value="F:peptidase activity"/>
    <property type="evidence" value="ECO:0007669"/>
    <property type="project" value="UniProtKB-KW"/>
</dbReference>
<feature type="transmembrane region" description="Helical" evidence="1">
    <location>
        <begin position="202"/>
        <end position="222"/>
    </location>
</feature>
<feature type="transmembrane region" description="Helical" evidence="1">
    <location>
        <begin position="130"/>
        <end position="151"/>
    </location>
</feature>
<dbReference type="PANTHER" id="PTHR36844">
    <property type="entry name" value="PROTEASE PRSW"/>
    <property type="match status" value="1"/>
</dbReference>
<feature type="transmembrane region" description="Helical" evidence="1">
    <location>
        <begin position="228"/>
        <end position="251"/>
    </location>
</feature>
<proteinExistence type="predicted"/>
<evidence type="ECO:0000313" key="2">
    <source>
        <dbReference type="EMBL" id="OKH26591.1"/>
    </source>
</evidence>
<gene>
    <name evidence="2" type="ORF">NIES593_00560</name>
</gene>
<dbReference type="Pfam" id="PF13367">
    <property type="entry name" value="PrsW-protease"/>
    <property type="match status" value="1"/>
</dbReference>
<dbReference type="Proteomes" id="UP000186868">
    <property type="component" value="Unassembled WGS sequence"/>
</dbReference>
<keyword evidence="3" id="KW-1185">Reference proteome</keyword>
<keyword evidence="1" id="KW-0812">Transmembrane</keyword>
<dbReference type="AlphaFoldDB" id="A0A1U7HSP2"/>
<keyword evidence="1" id="KW-0472">Membrane</keyword>
<dbReference type="OrthoDB" id="153483at2"/>
<feature type="transmembrane region" description="Helical" evidence="1">
    <location>
        <begin position="34"/>
        <end position="55"/>
    </location>
</feature>
<organism evidence="2 3">
    <name type="scientific">Hydrococcus rivularis NIES-593</name>
    <dbReference type="NCBI Taxonomy" id="1921803"/>
    <lineage>
        <taxon>Bacteria</taxon>
        <taxon>Bacillati</taxon>
        <taxon>Cyanobacteriota</taxon>
        <taxon>Cyanophyceae</taxon>
        <taxon>Pleurocapsales</taxon>
        <taxon>Hydrococcaceae</taxon>
        <taxon>Hydrococcus</taxon>
    </lineage>
</organism>
<comment type="caution">
    <text evidence="2">The sequence shown here is derived from an EMBL/GenBank/DDBJ whole genome shotgun (WGS) entry which is preliminary data.</text>
</comment>
<keyword evidence="2" id="KW-0645">Protease</keyword>
<name>A0A1U7HSP2_9CYAN</name>
<accession>A0A1U7HSP2</accession>
<sequence length="263" mass="28758">MGFIRRKWFQIFIGGLVLLYAMEKTLIATNNLNFVPSVILLGSFLIPITFVTYLYETLPNWEVSFPAMAICFLWGGAVGTLVAGTLEYNVLKTLGFLPMLGVGLIEESAKLIFPLGFYLKGRLRSEATGILLGTASAMGFAALETMGYAFVTLLRSQGNLLVLDGVLFARGLLSPAGHAAWTGLVCAVLWREREKAGRAVLNWQVLGAFLTAVLLHALWDIFNGFRGATFIASINLELLSMLVAYTSLTLLNRRISEAKSPLI</sequence>
<dbReference type="PANTHER" id="PTHR36844:SF1">
    <property type="entry name" value="PROTEASE PRSW"/>
    <property type="match status" value="1"/>
</dbReference>